<keyword evidence="2" id="KW-0677">Repeat</keyword>
<evidence type="ECO:0000313" key="6">
    <source>
        <dbReference type="Proteomes" id="UP000009168"/>
    </source>
</evidence>
<dbReference type="EMBL" id="GG662634">
    <property type="protein sequence ID" value="EAR99879.2"/>
    <property type="molecule type" value="Genomic_DNA"/>
</dbReference>
<dbReference type="Proteomes" id="UP000009168">
    <property type="component" value="Unassembled WGS sequence"/>
</dbReference>
<dbReference type="STRING" id="312017.I7M2D1"/>
<dbReference type="SMART" id="SM00320">
    <property type="entry name" value="WD40"/>
    <property type="match status" value="12"/>
</dbReference>
<dbReference type="InParanoid" id="I7M2D1"/>
<dbReference type="GeneID" id="7835922"/>
<feature type="repeat" description="WD" evidence="3">
    <location>
        <begin position="1895"/>
        <end position="1936"/>
    </location>
</feature>
<dbReference type="Gene3D" id="2.130.10.10">
    <property type="entry name" value="YVTN repeat-like/Quinoprotein amine dehydrogenase"/>
    <property type="match status" value="4"/>
</dbReference>
<dbReference type="RefSeq" id="XP_001020124.2">
    <property type="nucleotide sequence ID" value="XM_001020124.2"/>
</dbReference>
<dbReference type="PROSITE" id="PS50294">
    <property type="entry name" value="WD_REPEATS_REGION"/>
    <property type="match status" value="3"/>
</dbReference>
<keyword evidence="1 3" id="KW-0853">WD repeat</keyword>
<feature type="repeat" description="WD" evidence="3">
    <location>
        <begin position="1589"/>
        <end position="1621"/>
    </location>
</feature>
<protein>
    <submittedName>
        <fullName evidence="5">WD domain, G-beta repeat protein</fullName>
    </submittedName>
</protein>
<proteinExistence type="predicted"/>
<dbReference type="InterPro" id="IPR015943">
    <property type="entry name" value="WD40/YVTN_repeat-like_dom_sf"/>
</dbReference>
<dbReference type="PANTHER" id="PTHR19879:SF9">
    <property type="entry name" value="TRANSCRIPTION INITIATION FACTOR TFIID SUBUNIT 5"/>
    <property type="match status" value="1"/>
</dbReference>
<dbReference type="InterPro" id="IPR036322">
    <property type="entry name" value="WD40_repeat_dom_sf"/>
</dbReference>
<dbReference type="PANTHER" id="PTHR19879">
    <property type="entry name" value="TRANSCRIPTION INITIATION FACTOR TFIID"/>
    <property type="match status" value="1"/>
</dbReference>
<keyword evidence="6" id="KW-1185">Reference proteome</keyword>
<feature type="repeat" description="WD" evidence="3">
    <location>
        <begin position="1767"/>
        <end position="1801"/>
    </location>
</feature>
<evidence type="ECO:0000256" key="3">
    <source>
        <dbReference type="PROSITE-ProRule" id="PRU00221"/>
    </source>
</evidence>
<evidence type="ECO:0000313" key="5">
    <source>
        <dbReference type="EMBL" id="EAR99879.2"/>
    </source>
</evidence>
<name>I7M2D1_TETTS</name>
<feature type="repeat" description="WD" evidence="3">
    <location>
        <begin position="1632"/>
        <end position="1673"/>
    </location>
</feature>
<dbReference type="InterPro" id="IPR001680">
    <property type="entry name" value="WD40_rpt"/>
</dbReference>
<dbReference type="eggNOG" id="KOG0272">
    <property type="taxonomic scope" value="Eukaryota"/>
</dbReference>
<dbReference type="Pfam" id="PF00400">
    <property type="entry name" value="WD40"/>
    <property type="match status" value="5"/>
</dbReference>
<dbReference type="SUPFAM" id="SSF50978">
    <property type="entry name" value="WD40 repeat-like"/>
    <property type="match status" value="3"/>
</dbReference>
<evidence type="ECO:0000256" key="2">
    <source>
        <dbReference type="ARBA" id="ARBA00022737"/>
    </source>
</evidence>
<sequence>MQLFLLIQIFNKYPVFQLYNKTIEQKKYQQNFNQHSQHIQFEVKSFVNSIIHSQLDLQQNQICISEIFQKKSSHMLSQKHKLNIEKYNQKEHSTKEFITHFRFQDKLYALIDKFIQQQHVKDLIPSKKNLHNLQQQNYQSVQQQQKNVFNNVSKDLSFISSLKNKIEIFSFSQCRRQKMINMLNKNDEKKLIRYIESKKENSFGSMAKQRIIGGGQCCSRQDITQGLKDFQQQNSINQQEDKKLQIDIQFQKFFDKNVANKFHISEIVDKRDYATEIISIFDKCLNKKKEQITVQTNQYRIFIIEMFNLCFQYVFSGAFDIDKDDSNQIISKIDIFLSHIKQNINLFPCLDLEFLYQFLYDLCDLEFDQNSQSYKNVSIIAEFYKLSLLNGGQHQHPLFINEKHQLNQESGKSYQNFLIDADKQEHLDNVWQVVDKAHEKIRSFTKYSIAKQVSLLLELKTQRFYKQQQIQASDELIFFIEQVIEQQNIQASSRIIIYLLIQIHCILLKNINNSQFMIDLNNLFEVNQKLNQFLRTLQQQSEKQQESFSERFLLFFKFTVTDITYRFLSNQILMLFYQILASKGSQQNEYLFTHLVHQYLTEKNESIKLIFLGNQAFVSTVNEEVKKNPSRLASIVVKYQNIRKQQMINNKISQSEIDELEETIKDESDFLEKISLRMIEKWELNARQRLEKGIAQKDDILLEVQDLYIDQNIAYMSGSNIFEGTKIEQKDLNIDGVQRKYKKNAIDLIISQFLLPHQNKSNQIEEKQNISKGCKILGILAEGGTGKSMLFKRLETLLMKEKNSKMGSQLNYITFLIKCNNLDSSKPSLDDYFLSQGLDNQQINLLKQTKNNKLILLDGYDEYSGNYFRIYYELNLSEWKNTVVIVSSRMEKLSETDAQLYFSIDDSQMVRDETSYCIVKLQEFMRKDVDQYCKKFFEKQTIKQQQIQINENQFLSMMEMCLNNKQLENLLFLPINLYLFTRMVINKKQEELSDIIHNITDQIQIQEIFFQEQFQREAVDFIDQIQESQANKQLIAEVVQSFFVYFQSVAMQMFLNKGFKANFLQLTKEEIVFHLQPNICNMLKQEDQSNLQQKIVNYVNSKIITKVKDNDSEEEQVGKYSQIIEFKHKSLFEYFVARAFKYDFDIHGEEIYNLEMQKLIQFNINKKIVMNLEKNKSEQQVLVKFYRLIKQEIESESFIQNYSEKDITKTNRFIQYLRRSTINKITDVSEIDRGASNLLSTLFISKFAFEELSIAKCSFSKSYLPTRKSFRMNFDQCNFNYSYLENQNLCSFESSLTKNAMINSCKKEFDMDDVYQSNGQILYQDKIFSVSKSGYINSFSIQEQVLLGSKKVCCQSIKAIVLEENNLFLYSQQSLFEVNPSNLETVQSFKFPYIIKNIQYKNNNYLVNLENKQTFYGNISKGFKQIQLEGQNHHLVKEFIISYQDYYMLLFELQSFQLKKKLDSISFENIISNNQDTLYVALNENQFEVWQKSNNEDLLERINYKSDNFILPEYSIFSYDSKYFVILTVNNAKVWNVENDFELVFELDRNENINSFHFSRDSKYLSISSQLFVCQILDIQNDFQVKYFISAHTNKIGQIQFSSDGKYLATCSDDSYLRVWDPSKSYSLLHKIKAHDDKINSLSFSPNGTYLATCSIDNFCKIWNISKQFELTKSLKLNQEIIHLTFSPDQKYLVLSLYDNSFNILNPNNNFSSIKIIDKLKENESEDYGGWTMKMSFSANSKYLAAYKQKDFFIFDVEQDFDMLKQIQGHSNHINDLCFSKDNKYMVTVSDDKICKIWKVNKEFNLIKQLSQHKFSISSTTFSPDSKYLLTLAEYEGCIIYDSEKDFEIINIIHDKSLILAVFNPLNSKYFATTCIHGTFQVWNIEKSYESIKILQSHNNFVKQADFYNQNTYLATYANDKDCRVWTVNKGFELKNTFKSQDYKIQSAAFSPDGKYLALGVEGNACQIWNLEQDFKQIKQIQQNSSVQNIIFSFDGKYLTILTHKQLDVYLIKKDFEHIRKINIATFYNCPMTYSKDSAYFSIGEQNTCRVWDINNEFQEIYVKYGHGGKIYQVIFSSDNKYYASVSYDKRCNISDISDNFKLIKTIQNKKALPLCAAFSLDSKYLIIGFDTNCCEVYHTKQDFVLLNVIYNYEGKINYLSFSPCGKYLALCHDLGCKILDSAKGLQKLDEIQNNNEQSDKFQNINLFAQLYEI</sequence>
<feature type="repeat" description="WD" evidence="3">
    <location>
        <begin position="1938"/>
        <end position="1972"/>
    </location>
</feature>
<reference evidence="6" key="1">
    <citation type="journal article" date="2006" name="PLoS Biol.">
        <title>Macronuclear genome sequence of the ciliate Tetrahymena thermophila, a model eukaryote.</title>
        <authorList>
            <person name="Eisen J.A."/>
            <person name="Coyne R.S."/>
            <person name="Wu M."/>
            <person name="Wu D."/>
            <person name="Thiagarajan M."/>
            <person name="Wortman J.R."/>
            <person name="Badger J.H."/>
            <person name="Ren Q."/>
            <person name="Amedeo P."/>
            <person name="Jones K.M."/>
            <person name="Tallon L.J."/>
            <person name="Delcher A.L."/>
            <person name="Salzberg S.L."/>
            <person name="Silva J.C."/>
            <person name="Haas B.J."/>
            <person name="Majoros W.H."/>
            <person name="Farzad M."/>
            <person name="Carlton J.M."/>
            <person name="Smith R.K. Jr."/>
            <person name="Garg J."/>
            <person name="Pearlman R.E."/>
            <person name="Karrer K.M."/>
            <person name="Sun L."/>
            <person name="Manning G."/>
            <person name="Elde N.C."/>
            <person name="Turkewitz A.P."/>
            <person name="Asai D.J."/>
            <person name="Wilkes D.E."/>
            <person name="Wang Y."/>
            <person name="Cai H."/>
            <person name="Collins K."/>
            <person name="Stewart B.A."/>
            <person name="Lee S.R."/>
            <person name="Wilamowska K."/>
            <person name="Weinberg Z."/>
            <person name="Ruzzo W.L."/>
            <person name="Wloga D."/>
            <person name="Gaertig J."/>
            <person name="Frankel J."/>
            <person name="Tsao C.-C."/>
            <person name="Gorovsky M.A."/>
            <person name="Keeling P.J."/>
            <person name="Waller R.F."/>
            <person name="Patron N.J."/>
            <person name="Cherry J.M."/>
            <person name="Stover N.A."/>
            <person name="Krieger C.J."/>
            <person name="del Toro C."/>
            <person name="Ryder H.F."/>
            <person name="Williamson S.C."/>
            <person name="Barbeau R.A."/>
            <person name="Hamilton E.P."/>
            <person name="Orias E."/>
        </authorList>
    </citation>
    <scope>NUCLEOTIDE SEQUENCE [LARGE SCALE GENOMIC DNA]</scope>
    <source>
        <strain evidence="6">SB210</strain>
    </source>
</reference>
<dbReference type="PROSITE" id="PS00678">
    <property type="entry name" value="WD_REPEATS_1"/>
    <property type="match status" value="1"/>
</dbReference>
<dbReference type="Pfam" id="PF05729">
    <property type="entry name" value="NACHT"/>
    <property type="match status" value="1"/>
</dbReference>
<organism evidence="5 6">
    <name type="scientific">Tetrahymena thermophila (strain SB210)</name>
    <dbReference type="NCBI Taxonomy" id="312017"/>
    <lineage>
        <taxon>Eukaryota</taxon>
        <taxon>Sar</taxon>
        <taxon>Alveolata</taxon>
        <taxon>Ciliophora</taxon>
        <taxon>Intramacronucleata</taxon>
        <taxon>Oligohymenophorea</taxon>
        <taxon>Hymenostomatida</taxon>
        <taxon>Tetrahymenina</taxon>
        <taxon>Tetrahymenidae</taxon>
        <taxon>Tetrahymena</taxon>
    </lineage>
</organism>
<gene>
    <name evidence="5" type="ORF">TTHERM_00661600</name>
</gene>
<dbReference type="InterPro" id="IPR007111">
    <property type="entry name" value="NACHT_NTPase"/>
</dbReference>
<evidence type="ECO:0000259" key="4">
    <source>
        <dbReference type="Pfam" id="PF05729"/>
    </source>
</evidence>
<evidence type="ECO:0000256" key="1">
    <source>
        <dbReference type="ARBA" id="ARBA00022574"/>
    </source>
</evidence>
<accession>I7M2D1</accession>
<dbReference type="KEGG" id="tet:TTHERM_00661600"/>
<dbReference type="PROSITE" id="PS50082">
    <property type="entry name" value="WD_REPEATS_2"/>
    <property type="match status" value="5"/>
</dbReference>
<feature type="domain" description="NACHT" evidence="4">
    <location>
        <begin position="782"/>
        <end position="939"/>
    </location>
</feature>
<dbReference type="CDD" id="cd00200">
    <property type="entry name" value="WD40"/>
    <property type="match status" value="1"/>
</dbReference>
<dbReference type="InterPro" id="IPR019775">
    <property type="entry name" value="WD40_repeat_CS"/>
</dbReference>
<dbReference type="OrthoDB" id="6252103at2759"/>
<dbReference type="eggNOG" id="KOG0266">
    <property type="taxonomic scope" value="Eukaryota"/>
</dbReference>